<dbReference type="Pfam" id="PF06114">
    <property type="entry name" value="Peptidase_M78"/>
    <property type="match status" value="1"/>
</dbReference>
<proteinExistence type="predicted"/>
<evidence type="ECO:0000259" key="1">
    <source>
        <dbReference type="Pfam" id="PF06114"/>
    </source>
</evidence>
<name>A0AAW6CBV7_FLAPL</name>
<feature type="domain" description="IrrE N-terminal-like" evidence="1">
    <location>
        <begin position="97"/>
        <end position="172"/>
    </location>
</feature>
<dbReference type="Gene3D" id="1.10.10.2910">
    <property type="match status" value="1"/>
</dbReference>
<protein>
    <submittedName>
        <fullName evidence="2">ImmA/IrrE family metallo-endopeptidase</fullName>
    </submittedName>
</protein>
<reference evidence="2" key="1">
    <citation type="submission" date="2023-01" db="EMBL/GenBank/DDBJ databases">
        <title>Human gut microbiome strain richness.</title>
        <authorList>
            <person name="Chen-Liaw A."/>
        </authorList>
    </citation>
    <scope>NUCLEOTIDE SEQUENCE</scope>
    <source>
        <strain evidence="2">2225st1_A6_2225SCRN_200828</strain>
    </source>
</reference>
<gene>
    <name evidence="2" type="ORF">PND83_22805</name>
</gene>
<sequence length="198" mass="22867">MHGDKSLVKLALPRDRNSIRRSTYLLRQKLGLKDTPYFPIVEFLENVLPEIDPTFHIEILEDLELPGVQAEYVPSLNVVRIKNSVYEAAVSGYWWVRSTLAHELGHYYFHDEKSVRYAKLDPCKKVPPDFDPERQANVFAAELLAPIDLIGGLSEREIGSRCGVSYQIAKRQLRVLERIRLRKEGKRRAKKRRPSSKA</sequence>
<evidence type="ECO:0000313" key="3">
    <source>
        <dbReference type="Proteomes" id="UP001211006"/>
    </source>
</evidence>
<dbReference type="AlphaFoldDB" id="A0AAW6CBV7"/>
<evidence type="ECO:0000313" key="2">
    <source>
        <dbReference type="EMBL" id="MDB7908818.1"/>
    </source>
</evidence>
<organism evidence="2 3">
    <name type="scientific">Flavonifractor plautii</name>
    <name type="common">Fusobacterium plautii</name>
    <dbReference type="NCBI Taxonomy" id="292800"/>
    <lineage>
        <taxon>Bacteria</taxon>
        <taxon>Bacillati</taxon>
        <taxon>Bacillota</taxon>
        <taxon>Clostridia</taxon>
        <taxon>Eubacteriales</taxon>
        <taxon>Oscillospiraceae</taxon>
        <taxon>Flavonifractor</taxon>
    </lineage>
</organism>
<accession>A0AAW6CBV7</accession>
<dbReference type="EMBL" id="JAQLWO010000045">
    <property type="protein sequence ID" value="MDB7908818.1"/>
    <property type="molecule type" value="Genomic_DNA"/>
</dbReference>
<dbReference type="Proteomes" id="UP001211006">
    <property type="component" value="Unassembled WGS sequence"/>
</dbReference>
<dbReference type="RefSeq" id="WP_271908936.1">
    <property type="nucleotide sequence ID" value="NZ_JAQLWN010000041.1"/>
</dbReference>
<dbReference type="InterPro" id="IPR010359">
    <property type="entry name" value="IrrE_HExxH"/>
</dbReference>
<comment type="caution">
    <text evidence="2">The sequence shown here is derived from an EMBL/GenBank/DDBJ whole genome shotgun (WGS) entry which is preliminary data.</text>
</comment>